<dbReference type="Gene3D" id="3.60.20.40">
    <property type="match status" value="1"/>
</dbReference>
<feature type="binding site" evidence="2">
    <location>
        <position position="489"/>
    </location>
    <ligand>
        <name>L-glutamate</name>
        <dbReference type="ChEBI" id="CHEBI:29985"/>
    </ligand>
</feature>
<dbReference type="GO" id="GO:0005886">
    <property type="term" value="C:plasma membrane"/>
    <property type="evidence" value="ECO:0007669"/>
    <property type="project" value="TreeGrafter"/>
</dbReference>
<dbReference type="InParanoid" id="F0X7E8"/>
<feature type="binding site" evidence="2">
    <location>
        <position position="110"/>
    </location>
    <ligand>
        <name>L-glutamate</name>
        <dbReference type="ChEBI" id="CHEBI:29985"/>
    </ligand>
</feature>
<dbReference type="InterPro" id="IPR043138">
    <property type="entry name" value="GGT_lsub"/>
</dbReference>
<evidence type="ECO:0000256" key="5">
    <source>
        <dbReference type="SAM" id="SignalP"/>
    </source>
</evidence>
<dbReference type="GO" id="GO:0103068">
    <property type="term" value="F:leukotriene C4 gamma-glutamyl transferase activity"/>
    <property type="evidence" value="ECO:0007669"/>
    <property type="project" value="UniProtKB-EC"/>
</dbReference>
<dbReference type="EC" id="2.3.2.2" evidence="3"/>
<dbReference type="InterPro" id="IPR000101">
    <property type="entry name" value="GGT_peptidase"/>
</dbReference>
<dbReference type="Proteomes" id="UP000007796">
    <property type="component" value="Unassembled WGS sequence"/>
</dbReference>
<feature type="active site" description="Nucleophile" evidence="1">
    <location>
        <position position="391"/>
    </location>
</feature>
<dbReference type="GO" id="GO:0036374">
    <property type="term" value="F:glutathione hydrolase activity"/>
    <property type="evidence" value="ECO:0007669"/>
    <property type="project" value="UniProtKB-UniRule"/>
</dbReference>
<comment type="function">
    <text evidence="3">Cleaves the gamma-glutamyl peptide bond of glutathione and glutathione conjugates.</text>
</comment>
<accession>F0X7E8</accession>
<sequence length="586" mass="61721">MMRLLSVPRAWLVPLLALEAQLALALPALQQQQPLQSDDGVSSNGAVACESSICSKIGIDLMRRGGNAADAMVGTTLCVGVIGMYHSGIGGGGFMLVRSPAGEYEVVDFRETAPAAAHKHMYDGNNEGALFGGLAVAIPGELRGLEYLHQKYGSLPWEVVVTPAVHVARDGFPVSEDLVKFMTYNPDTVRLLVEDPVWAQDFAPNGTLLQLGDTITRARYADTLEQVAKHGADVFYSGPIAESMVEAIQASNGTATLADFAGYAAIVRAAVQGQYRGRRLFATGAPSSGAVTLSVLQTLDEYPRPDATDAADADADTNVTTHRFDEALRFGYGARTHLGDPAYVAGAAAYEAAMLTAAHAATTRRQIRDDRTLPVAAYNPAGSFASPSHGTSHVSTADRSGLAVSSTTTINTIFGSRLMDAASGVILNNEMCDFSIPGARDAFGYPPSPGNYARPGKRPLSSTTPLMAEEWDPTSGSWRLALVTGAAGGSRIISATAQVVWHVLEHGLGIAAALAMPRLHDQLAPNQVVFEAAYDNRTVTALAARGHHVAWTAEYASAAQGIQILPGGRFDAAGEPRQKNSGGEVF</sequence>
<evidence type="ECO:0000256" key="3">
    <source>
        <dbReference type="RuleBase" id="RU368068"/>
    </source>
</evidence>
<dbReference type="STRING" id="655863.F0X7E8"/>
<dbReference type="HOGENOM" id="CLU_014813_4_0_1"/>
<name>F0X7E8_GROCL</name>
<feature type="compositionally biased region" description="Polar residues" evidence="4">
    <location>
        <begin position="385"/>
        <end position="401"/>
    </location>
</feature>
<dbReference type="UniPathway" id="UPA00204"/>
<dbReference type="PRINTS" id="PR01210">
    <property type="entry name" value="GGTRANSPTASE"/>
</dbReference>
<feature type="binding site" evidence="2">
    <location>
        <begin position="461"/>
        <end position="462"/>
    </location>
    <ligand>
        <name>L-glutamate</name>
        <dbReference type="ChEBI" id="CHEBI:29985"/>
    </ligand>
</feature>
<comment type="catalytic activity">
    <reaction evidence="3">
        <text>glutathione + H2O = L-cysteinylglycine + L-glutamate</text>
        <dbReference type="Rhea" id="RHEA:28807"/>
        <dbReference type="ChEBI" id="CHEBI:15377"/>
        <dbReference type="ChEBI" id="CHEBI:29985"/>
        <dbReference type="ChEBI" id="CHEBI:57925"/>
        <dbReference type="ChEBI" id="CHEBI:61694"/>
        <dbReference type="EC" id="3.4.19.13"/>
    </reaction>
</comment>
<dbReference type="FunCoup" id="F0X7E8">
    <property type="interactions" value="137"/>
</dbReference>
<dbReference type="OrthoDB" id="1081007at2759"/>
<dbReference type="EC" id="3.4.19.13" evidence="3"/>
<keyword evidence="3" id="KW-0378">Hydrolase</keyword>
<protein>
    <recommendedName>
        <fullName evidence="3">Glutathione hydrolase</fullName>
        <ecNumber evidence="3">2.3.2.2</ecNumber>
        <ecNumber evidence="3">3.4.19.13</ecNumber>
    </recommendedName>
    <alternativeName>
        <fullName evidence="3">Gamma-glutamyltransferase</fullName>
    </alternativeName>
    <alternativeName>
        <fullName evidence="3">Gamma-glutamyltranspeptidase</fullName>
    </alternativeName>
</protein>
<feature type="region of interest" description="Disordered" evidence="4">
    <location>
        <begin position="381"/>
        <end position="401"/>
    </location>
</feature>
<feature type="chain" id="PRO_5003261922" description="Glutathione hydrolase" evidence="5">
    <location>
        <begin position="26"/>
        <end position="586"/>
    </location>
</feature>
<dbReference type="MEROPS" id="T03.011"/>
<feature type="binding site" evidence="2">
    <location>
        <position position="433"/>
    </location>
    <ligand>
        <name>L-glutamate</name>
        <dbReference type="ChEBI" id="CHEBI:29985"/>
    </ligand>
</feature>
<feature type="signal peptide" evidence="5">
    <location>
        <begin position="1"/>
        <end position="25"/>
    </location>
</feature>
<comment type="catalytic activity">
    <reaction evidence="3">
        <text>an S-substituted glutathione + H2O = an S-substituted L-cysteinylglycine + L-glutamate</text>
        <dbReference type="Rhea" id="RHEA:59468"/>
        <dbReference type="ChEBI" id="CHEBI:15377"/>
        <dbReference type="ChEBI" id="CHEBI:29985"/>
        <dbReference type="ChEBI" id="CHEBI:90779"/>
        <dbReference type="ChEBI" id="CHEBI:143103"/>
        <dbReference type="EC" id="3.4.19.13"/>
    </reaction>
</comment>
<feature type="binding site" evidence="2">
    <location>
        <begin position="409"/>
        <end position="411"/>
    </location>
    <ligand>
        <name>L-glutamate</name>
        <dbReference type="ChEBI" id="CHEBI:29985"/>
    </ligand>
</feature>
<dbReference type="RefSeq" id="XP_014176144.1">
    <property type="nucleotide sequence ID" value="XM_014320669.1"/>
</dbReference>
<reference evidence="6 7" key="1">
    <citation type="journal article" date="2011" name="Proc. Natl. Acad. Sci. U.S.A.">
        <title>Genome and transcriptome analyses of the mountain pine beetle-fungal symbiont Grosmannia clavigera, a lodgepole pine pathogen.</title>
        <authorList>
            <person name="DiGuistini S."/>
            <person name="Wang Y."/>
            <person name="Liao N.Y."/>
            <person name="Taylor G."/>
            <person name="Tanguay P."/>
            <person name="Feau N."/>
            <person name="Henrissat B."/>
            <person name="Chan S.K."/>
            <person name="Hesse-Orce U."/>
            <person name="Alamouti S.M."/>
            <person name="Tsui C.K.M."/>
            <person name="Docking R.T."/>
            <person name="Levasseur A."/>
            <person name="Haridas S."/>
            <person name="Robertson G."/>
            <person name="Birol I."/>
            <person name="Holt R.A."/>
            <person name="Marra M.A."/>
            <person name="Hamelin R.C."/>
            <person name="Hirst M."/>
            <person name="Jones S.J.M."/>
            <person name="Bohlmann J."/>
            <person name="Breuil C."/>
        </authorList>
    </citation>
    <scope>NUCLEOTIDE SEQUENCE [LARGE SCALE GENOMIC DNA]</scope>
    <source>
        <strain evidence="7">kw1407 / UAMH 11150</strain>
    </source>
</reference>
<dbReference type="eggNOG" id="KOG2410">
    <property type="taxonomic scope" value="Eukaryota"/>
</dbReference>
<dbReference type="InterPro" id="IPR043137">
    <property type="entry name" value="GGT_ssub_C"/>
</dbReference>
<evidence type="ECO:0000256" key="2">
    <source>
        <dbReference type="PIRSR" id="PIRSR600101-2"/>
    </source>
</evidence>
<dbReference type="AlphaFoldDB" id="F0X7E8"/>
<keyword evidence="3" id="KW-0012">Acyltransferase</keyword>
<dbReference type="GeneID" id="25980476"/>
<keyword evidence="3" id="KW-0808">Transferase</keyword>
<dbReference type="GO" id="GO:0006751">
    <property type="term" value="P:glutathione catabolic process"/>
    <property type="evidence" value="ECO:0007669"/>
    <property type="project" value="UniProtKB-UniRule"/>
</dbReference>
<dbReference type="SUPFAM" id="SSF56235">
    <property type="entry name" value="N-terminal nucleophile aminohydrolases (Ntn hydrolases)"/>
    <property type="match status" value="1"/>
</dbReference>
<evidence type="ECO:0000313" key="7">
    <source>
        <dbReference type="Proteomes" id="UP000007796"/>
    </source>
</evidence>
<organism evidence="7">
    <name type="scientific">Grosmannia clavigera (strain kw1407 / UAMH 11150)</name>
    <name type="common">Blue stain fungus</name>
    <name type="synonym">Graphiocladiella clavigera</name>
    <dbReference type="NCBI Taxonomy" id="655863"/>
    <lineage>
        <taxon>Eukaryota</taxon>
        <taxon>Fungi</taxon>
        <taxon>Dikarya</taxon>
        <taxon>Ascomycota</taxon>
        <taxon>Pezizomycotina</taxon>
        <taxon>Sordariomycetes</taxon>
        <taxon>Sordariomycetidae</taxon>
        <taxon>Ophiostomatales</taxon>
        <taxon>Ophiostomataceae</taxon>
        <taxon>Leptographium</taxon>
    </lineage>
</organism>
<dbReference type="InterPro" id="IPR029055">
    <property type="entry name" value="Ntn_hydrolases_N"/>
</dbReference>
<evidence type="ECO:0000313" key="6">
    <source>
        <dbReference type="EMBL" id="EFX06662.1"/>
    </source>
</evidence>
<dbReference type="Pfam" id="PF01019">
    <property type="entry name" value="G_glu_transpept"/>
    <property type="match status" value="1"/>
</dbReference>
<evidence type="ECO:0000256" key="4">
    <source>
        <dbReference type="SAM" id="MobiDB-lite"/>
    </source>
</evidence>
<dbReference type="PANTHER" id="PTHR11686:SF62">
    <property type="entry name" value="GLUTATHIONE HYDROLASE"/>
    <property type="match status" value="1"/>
</dbReference>
<evidence type="ECO:0000256" key="1">
    <source>
        <dbReference type="PIRSR" id="PIRSR600101-1"/>
    </source>
</evidence>
<dbReference type="Gene3D" id="1.10.246.130">
    <property type="match status" value="1"/>
</dbReference>
<gene>
    <name evidence="6" type="ORF">CMQ_6983</name>
</gene>
<dbReference type="NCBIfam" id="TIGR00066">
    <property type="entry name" value="g_glut_trans"/>
    <property type="match status" value="1"/>
</dbReference>
<dbReference type="EMBL" id="GL629729">
    <property type="protein sequence ID" value="EFX06662.1"/>
    <property type="molecule type" value="Genomic_DNA"/>
</dbReference>
<keyword evidence="5" id="KW-0732">Signal</keyword>
<keyword evidence="7" id="KW-1185">Reference proteome</keyword>
<proteinExistence type="predicted"/>
<comment type="catalytic activity">
    <reaction evidence="3">
        <text>an N-terminal (5-L-glutamyl)-[peptide] + an alpha-amino acid = 5-L-glutamyl amino acid + an N-terminal L-alpha-aminoacyl-[peptide]</text>
        <dbReference type="Rhea" id="RHEA:23904"/>
        <dbReference type="Rhea" id="RHEA-COMP:9780"/>
        <dbReference type="Rhea" id="RHEA-COMP:9795"/>
        <dbReference type="ChEBI" id="CHEBI:77644"/>
        <dbReference type="ChEBI" id="CHEBI:78597"/>
        <dbReference type="ChEBI" id="CHEBI:78599"/>
        <dbReference type="ChEBI" id="CHEBI:78608"/>
        <dbReference type="EC" id="2.3.2.2"/>
    </reaction>
</comment>
<dbReference type="PANTHER" id="PTHR11686">
    <property type="entry name" value="GAMMA GLUTAMYL TRANSPEPTIDASE"/>
    <property type="match status" value="1"/>
</dbReference>
<comment type="pathway">
    <text evidence="3">Sulfur metabolism; glutathione metabolism.</text>
</comment>